<accession>A0A1M5TM81</accession>
<dbReference type="Proteomes" id="UP000242592">
    <property type="component" value="Unassembled WGS sequence"/>
</dbReference>
<evidence type="ECO:0000256" key="1">
    <source>
        <dbReference type="SAM" id="Phobius"/>
    </source>
</evidence>
<dbReference type="AlphaFoldDB" id="A0A1M5TM81"/>
<dbReference type="EMBL" id="FQXN01000005">
    <property type="protein sequence ID" value="SHH51776.1"/>
    <property type="molecule type" value="Genomic_DNA"/>
</dbReference>
<keyword evidence="1" id="KW-0812">Transmembrane</keyword>
<reference evidence="3" key="1">
    <citation type="submission" date="2016-11" db="EMBL/GenBank/DDBJ databases">
        <authorList>
            <person name="Varghese N."/>
            <person name="Submissions S."/>
        </authorList>
    </citation>
    <scope>NUCLEOTIDE SEQUENCE [LARGE SCALE GENOMIC DNA]</scope>
    <source>
        <strain evidence="3">DSM 15807</strain>
    </source>
</reference>
<feature type="transmembrane region" description="Helical" evidence="1">
    <location>
        <begin position="6"/>
        <end position="26"/>
    </location>
</feature>
<evidence type="ECO:0000313" key="2">
    <source>
        <dbReference type="EMBL" id="SHH51776.1"/>
    </source>
</evidence>
<keyword evidence="3" id="KW-1185">Reference proteome</keyword>
<gene>
    <name evidence="2" type="ORF">SAMN02745199_1395</name>
</gene>
<organism evidence="2 3">
    <name type="scientific">Thermosipho atlanticus DSM 15807</name>
    <dbReference type="NCBI Taxonomy" id="1123380"/>
    <lineage>
        <taxon>Bacteria</taxon>
        <taxon>Thermotogati</taxon>
        <taxon>Thermotogota</taxon>
        <taxon>Thermotogae</taxon>
        <taxon>Thermotogales</taxon>
        <taxon>Fervidobacteriaceae</taxon>
        <taxon>Thermosipho</taxon>
    </lineage>
</organism>
<protein>
    <submittedName>
        <fullName evidence="2">Uncharacterized protein</fullName>
    </submittedName>
</protein>
<proteinExistence type="predicted"/>
<name>A0A1M5TM81_9BACT</name>
<keyword evidence="1" id="KW-0472">Membrane</keyword>
<keyword evidence="1" id="KW-1133">Transmembrane helix</keyword>
<sequence>MNYIEALIAILILGIAITVIFPTINAQKIVYEKIKQEEIVQLYAENVFWDSLYNFNYNFEELKVLSVKLSEENFTIVENNGEKNTGLRKVMFYSLEFKNKTYNIRIIYDFRK</sequence>
<dbReference type="STRING" id="1123380.SAMN02745199_1395"/>
<evidence type="ECO:0000313" key="3">
    <source>
        <dbReference type="Proteomes" id="UP000242592"/>
    </source>
</evidence>